<proteinExistence type="predicted"/>
<accession>A0A1H2EKW7</accession>
<protein>
    <recommendedName>
        <fullName evidence="5">Signal recognition particle subunit FFH/SRP54 (Srp54)</fullName>
    </recommendedName>
</protein>
<dbReference type="EMBL" id="LT629780">
    <property type="protein sequence ID" value="SDT95750.1"/>
    <property type="molecule type" value="Genomic_DNA"/>
</dbReference>
<evidence type="ECO:0000313" key="3">
    <source>
        <dbReference type="EMBL" id="SDT95750.1"/>
    </source>
</evidence>
<sequence length="172" mass="19308">MKNIKLAVLLVAASLSSAWALAADPTPAKSATPPAQQQAPSIAEFDKQMAQAQENLQKMQAQMEKIRQTQDPKERQKLLQEHWNTMQGGMGMMHGMGMGMWGGGMMGGHMMGGGMMGGGHMMGWQDYSNLPPEQRAQRQYMMDRYMGMQQMMMDHMMWHQHYMGMPLAKPAQ</sequence>
<organism evidence="3 4">
    <name type="scientific">Geopseudomonas guangdongensis</name>
    <dbReference type="NCBI Taxonomy" id="1245526"/>
    <lineage>
        <taxon>Bacteria</taxon>
        <taxon>Pseudomonadati</taxon>
        <taxon>Pseudomonadota</taxon>
        <taxon>Gammaproteobacteria</taxon>
        <taxon>Pseudomonadales</taxon>
        <taxon>Pseudomonadaceae</taxon>
        <taxon>Geopseudomonas</taxon>
    </lineage>
</organism>
<dbReference type="RefSeq" id="WP_090212115.1">
    <property type="nucleotide sequence ID" value="NZ_LT629780.1"/>
</dbReference>
<feature type="chain" id="PRO_5009273110" description="Signal recognition particle subunit FFH/SRP54 (Srp54)" evidence="2">
    <location>
        <begin position="23"/>
        <end position="172"/>
    </location>
</feature>
<keyword evidence="4" id="KW-1185">Reference proteome</keyword>
<name>A0A1H2EKW7_9GAMM</name>
<dbReference type="Proteomes" id="UP000243063">
    <property type="component" value="Chromosome I"/>
</dbReference>
<dbReference type="AlphaFoldDB" id="A0A1H2EKW7"/>
<gene>
    <name evidence="3" type="ORF">SAMN05216580_0678</name>
</gene>
<dbReference type="STRING" id="1245526.SAMN05216580_0678"/>
<evidence type="ECO:0008006" key="5">
    <source>
        <dbReference type="Google" id="ProtNLM"/>
    </source>
</evidence>
<evidence type="ECO:0000256" key="1">
    <source>
        <dbReference type="SAM" id="Coils"/>
    </source>
</evidence>
<feature type="coiled-coil region" evidence="1">
    <location>
        <begin position="42"/>
        <end position="69"/>
    </location>
</feature>
<reference evidence="4" key="1">
    <citation type="submission" date="2016-10" db="EMBL/GenBank/DDBJ databases">
        <authorList>
            <person name="Varghese N."/>
            <person name="Submissions S."/>
        </authorList>
    </citation>
    <scope>NUCLEOTIDE SEQUENCE [LARGE SCALE GENOMIC DNA]</scope>
    <source>
        <strain evidence="4">CCTCC 2012022</strain>
    </source>
</reference>
<keyword evidence="2" id="KW-0732">Signal</keyword>
<feature type="signal peptide" evidence="2">
    <location>
        <begin position="1"/>
        <end position="22"/>
    </location>
</feature>
<evidence type="ECO:0000256" key="2">
    <source>
        <dbReference type="SAM" id="SignalP"/>
    </source>
</evidence>
<keyword evidence="1" id="KW-0175">Coiled coil</keyword>
<evidence type="ECO:0000313" key="4">
    <source>
        <dbReference type="Proteomes" id="UP000243063"/>
    </source>
</evidence>
<dbReference type="OrthoDB" id="8929854at2"/>